<organism evidence="2 3">
    <name type="scientific">Exophiala viscosa</name>
    <dbReference type="NCBI Taxonomy" id="2486360"/>
    <lineage>
        <taxon>Eukaryota</taxon>
        <taxon>Fungi</taxon>
        <taxon>Dikarya</taxon>
        <taxon>Ascomycota</taxon>
        <taxon>Pezizomycotina</taxon>
        <taxon>Eurotiomycetes</taxon>
        <taxon>Chaetothyriomycetidae</taxon>
        <taxon>Chaetothyriales</taxon>
        <taxon>Herpotrichiellaceae</taxon>
        <taxon>Exophiala</taxon>
    </lineage>
</organism>
<dbReference type="Proteomes" id="UP001203852">
    <property type="component" value="Unassembled WGS sequence"/>
</dbReference>
<evidence type="ECO:0008006" key="4">
    <source>
        <dbReference type="Google" id="ProtNLM"/>
    </source>
</evidence>
<dbReference type="EMBL" id="MU404360">
    <property type="protein sequence ID" value="KAI1609537.1"/>
    <property type="molecule type" value="Genomic_DNA"/>
</dbReference>
<keyword evidence="3" id="KW-1185">Reference proteome</keyword>
<dbReference type="InterPro" id="IPR015943">
    <property type="entry name" value="WD40/YVTN_repeat-like_dom_sf"/>
</dbReference>
<gene>
    <name evidence="2" type="ORF">EDD36DRAFT_446205</name>
</gene>
<dbReference type="AlphaFoldDB" id="A0AAN6DPZ7"/>
<evidence type="ECO:0000313" key="3">
    <source>
        <dbReference type="Proteomes" id="UP001203852"/>
    </source>
</evidence>
<comment type="caution">
    <text evidence="2">The sequence shown here is derived from an EMBL/GenBank/DDBJ whole genome shotgun (WGS) entry which is preliminary data.</text>
</comment>
<name>A0AAN6DPZ7_9EURO</name>
<proteinExistence type="predicted"/>
<keyword evidence="1" id="KW-0732">Signal</keyword>
<evidence type="ECO:0000256" key="1">
    <source>
        <dbReference type="SAM" id="SignalP"/>
    </source>
</evidence>
<reference evidence="2" key="1">
    <citation type="journal article" date="2022" name="bioRxiv">
        <title>Deciphering the potential niche of two novel black yeast fungi from a biological soil crust based on their genomes, phenotypes, and melanin regulation.</title>
        <authorList>
            <consortium name="DOE Joint Genome Institute"/>
            <person name="Carr E.C."/>
            <person name="Barton Q."/>
            <person name="Grambo S."/>
            <person name="Sullivan M."/>
            <person name="Renfro C.M."/>
            <person name="Kuo A."/>
            <person name="Pangilinan J."/>
            <person name="Lipzen A."/>
            <person name="Keymanesh K."/>
            <person name="Savage E."/>
            <person name="Barry K."/>
            <person name="Grigoriev I.V."/>
            <person name="Riekhof W.R."/>
            <person name="Harris S.S."/>
        </authorList>
    </citation>
    <scope>NUCLEOTIDE SEQUENCE</scope>
    <source>
        <strain evidence="2">JF 03-4F</strain>
    </source>
</reference>
<feature type="signal peptide" evidence="1">
    <location>
        <begin position="1"/>
        <end position="19"/>
    </location>
</feature>
<accession>A0AAN6DPZ7</accession>
<sequence>MLLSLFLVALGGLQTTCDASRRTERQAREPPEKALYVMSNEVSGNNVVAVSIAANGSLFGGKSVSTGGIGGNYVSPTDGHPLVPDALSSQDSLIAVGKFLFATNAGSNTVSMFTKEMTGLELLGAPKPSLGQFPTTLAASLEAKLICVANTGAQSGISCASFSEDGLSDFDMLRPLDVGETQTPPVGPVPGISDVYFAGDMSYLFVNVKGNPGIFTTYAAVFKVENGSVATTATIATPPGSAVLFGTSLIDGTSNALVADAGFGALILDLADLSAEPVALVNITGQQASCWAATSGLTKTGFVTDAAVNRLVEIDLSNGDIVQEYYPPTPFPGMTDMAIGGEFLWTLSAGNGTTPPSINTFDLGAGRGQAKFVTAFAIPGVTANVQGLVAA</sequence>
<feature type="chain" id="PRO_5042912907" description="3-carboxymuconate cyclase" evidence="1">
    <location>
        <begin position="20"/>
        <end position="391"/>
    </location>
</feature>
<protein>
    <recommendedName>
        <fullName evidence="4">3-carboxymuconate cyclase</fullName>
    </recommendedName>
</protein>
<dbReference type="Gene3D" id="2.130.10.10">
    <property type="entry name" value="YVTN repeat-like/Quinoprotein amine dehydrogenase"/>
    <property type="match status" value="1"/>
</dbReference>
<dbReference type="SUPFAM" id="SSF75011">
    <property type="entry name" value="3-carboxy-cis,cis-mucoante lactonizing enzyme"/>
    <property type="match status" value="1"/>
</dbReference>
<evidence type="ECO:0000313" key="2">
    <source>
        <dbReference type="EMBL" id="KAI1609537.1"/>
    </source>
</evidence>